<dbReference type="AlphaFoldDB" id="A0A328WUN3"/>
<dbReference type="Proteomes" id="UP000249518">
    <property type="component" value="Unassembled WGS sequence"/>
</dbReference>
<dbReference type="EMBL" id="QLSV01000004">
    <property type="protein sequence ID" value="RAR48876.1"/>
    <property type="molecule type" value="Genomic_DNA"/>
</dbReference>
<keyword evidence="2" id="KW-1185">Reference proteome</keyword>
<protein>
    <submittedName>
        <fullName evidence="1">Uncharacterized protein</fullName>
    </submittedName>
</protein>
<dbReference type="OrthoDB" id="1493739at2"/>
<evidence type="ECO:0000313" key="2">
    <source>
        <dbReference type="Proteomes" id="UP000249518"/>
    </source>
</evidence>
<gene>
    <name evidence="1" type="ORF">B0I10_10411</name>
</gene>
<sequence length="146" mass="17542">MGKENYKLNKRISNRRYPLRKCKKPECKEDFVPSDSRQIYCCEQHRIDFNNDKRKLKEAINIFFLKSANSNRAILKKIKTSAFYKKHGYAYKFLLDYEGYDFTIYHCIIINKKTGREVQVCFDYTLELIDAVEEFFSINNTLDYDL</sequence>
<organism evidence="1 2">
    <name type="scientific">Flavobacterium lacus</name>
    <dbReference type="NCBI Taxonomy" id="1353778"/>
    <lineage>
        <taxon>Bacteria</taxon>
        <taxon>Pseudomonadati</taxon>
        <taxon>Bacteroidota</taxon>
        <taxon>Flavobacteriia</taxon>
        <taxon>Flavobacteriales</taxon>
        <taxon>Flavobacteriaceae</taxon>
        <taxon>Flavobacterium</taxon>
    </lineage>
</organism>
<proteinExistence type="predicted"/>
<comment type="caution">
    <text evidence="1">The sequence shown here is derived from an EMBL/GenBank/DDBJ whole genome shotgun (WGS) entry which is preliminary data.</text>
</comment>
<evidence type="ECO:0000313" key="1">
    <source>
        <dbReference type="EMBL" id="RAR48876.1"/>
    </source>
</evidence>
<dbReference type="RefSeq" id="WP_112085343.1">
    <property type="nucleotide sequence ID" value="NZ_QLSV01000004.1"/>
</dbReference>
<reference evidence="1 2" key="1">
    <citation type="submission" date="2018-06" db="EMBL/GenBank/DDBJ databases">
        <title>Genomic Encyclopedia of Type Strains, Phase III (KMG-III): the genomes of soil and plant-associated and newly described type strains.</title>
        <authorList>
            <person name="Whitman W."/>
        </authorList>
    </citation>
    <scope>NUCLEOTIDE SEQUENCE [LARGE SCALE GENOMIC DNA]</scope>
    <source>
        <strain evidence="1 2">CGMCC 1.12504</strain>
    </source>
</reference>
<accession>A0A328WUN3</accession>
<name>A0A328WUN3_9FLAO</name>